<proteinExistence type="predicted"/>
<keyword evidence="1" id="KW-0812">Transmembrane</keyword>
<reference evidence="2 3" key="1">
    <citation type="journal article" date="2019" name="Nat. Ecol. Evol.">
        <title>Megaphylogeny resolves global patterns of mushroom evolution.</title>
        <authorList>
            <person name="Varga T."/>
            <person name="Krizsan K."/>
            <person name="Foldi C."/>
            <person name="Dima B."/>
            <person name="Sanchez-Garcia M."/>
            <person name="Sanchez-Ramirez S."/>
            <person name="Szollosi G.J."/>
            <person name="Szarkandi J.G."/>
            <person name="Papp V."/>
            <person name="Albert L."/>
            <person name="Andreopoulos W."/>
            <person name="Angelini C."/>
            <person name="Antonin V."/>
            <person name="Barry K.W."/>
            <person name="Bougher N.L."/>
            <person name="Buchanan P."/>
            <person name="Buyck B."/>
            <person name="Bense V."/>
            <person name="Catcheside P."/>
            <person name="Chovatia M."/>
            <person name="Cooper J."/>
            <person name="Damon W."/>
            <person name="Desjardin D."/>
            <person name="Finy P."/>
            <person name="Geml J."/>
            <person name="Haridas S."/>
            <person name="Hughes K."/>
            <person name="Justo A."/>
            <person name="Karasinski D."/>
            <person name="Kautmanova I."/>
            <person name="Kiss B."/>
            <person name="Kocsube S."/>
            <person name="Kotiranta H."/>
            <person name="LaButti K.M."/>
            <person name="Lechner B.E."/>
            <person name="Liimatainen K."/>
            <person name="Lipzen A."/>
            <person name="Lukacs Z."/>
            <person name="Mihaltcheva S."/>
            <person name="Morgado L.N."/>
            <person name="Niskanen T."/>
            <person name="Noordeloos M.E."/>
            <person name="Ohm R.A."/>
            <person name="Ortiz-Santana B."/>
            <person name="Ovrebo C."/>
            <person name="Racz N."/>
            <person name="Riley R."/>
            <person name="Savchenko A."/>
            <person name="Shiryaev A."/>
            <person name="Soop K."/>
            <person name="Spirin V."/>
            <person name="Szebenyi C."/>
            <person name="Tomsovsky M."/>
            <person name="Tulloss R.E."/>
            <person name="Uehling J."/>
            <person name="Grigoriev I.V."/>
            <person name="Vagvolgyi C."/>
            <person name="Papp T."/>
            <person name="Martin F.M."/>
            <person name="Miettinen O."/>
            <person name="Hibbett D.S."/>
            <person name="Nagy L.G."/>
        </authorList>
    </citation>
    <scope>NUCLEOTIDE SEQUENCE [LARGE SCALE GENOMIC DNA]</scope>
    <source>
        <strain evidence="2 3">CBS 962.96</strain>
    </source>
</reference>
<evidence type="ECO:0000313" key="2">
    <source>
        <dbReference type="EMBL" id="THU77365.1"/>
    </source>
</evidence>
<dbReference type="Proteomes" id="UP000297245">
    <property type="component" value="Unassembled WGS sequence"/>
</dbReference>
<organism evidence="2 3">
    <name type="scientific">Dendrothele bispora (strain CBS 962.96)</name>
    <dbReference type="NCBI Taxonomy" id="1314807"/>
    <lineage>
        <taxon>Eukaryota</taxon>
        <taxon>Fungi</taxon>
        <taxon>Dikarya</taxon>
        <taxon>Basidiomycota</taxon>
        <taxon>Agaricomycotina</taxon>
        <taxon>Agaricomycetes</taxon>
        <taxon>Agaricomycetidae</taxon>
        <taxon>Agaricales</taxon>
        <taxon>Agaricales incertae sedis</taxon>
        <taxon>Dendrothele</taxon>
    </lineage>
</organism>
<dbReference type="EMBL" id="ML180464">
    <property type="protein sequence ID" value="THU77365.1"/>
    <property type="molecule type" value="Genomic_DNA"/>
</dbReference>
<keyword evidence="3" id="KW-1185">Reference proteome</keyword>
<feature type="transmembrane region" description="Helical" evidence="1">
    <location>
        <begin position="191"/>
        <end position="214"/>
    </location>
</feature>
<evidence type="ECO:0000313" key="3">
    <source>
        <dbReference type="Proteomes" id="UP000297245"/>
    </source>
</evidence>
<name>A0A4V4HAY9_DENBC</name>
<sequence length="322" mass="36349">MPEAGVLAFFGREIKHYADKPGQTSKLPPEHPKEHVPFCLPCFNNWCKAEYHQPDPDDPHLLSLPTAKLSKKGSCQKCNPAPPGTYDEALIHQSCHILEEYNSHNLNGKHAAEIMNELKPTGHLHCAIQGKELVIGIGEYVLHICFSTEAHTFWIPTTLYQIIINGSTLPQGEEGHSFPGRPFPVQTGHSYLLTISVLSLFMCFVFVILALQLTSYPNRHFGLASGVVIMVQFTLWTGLDNFRDEIVSKAKVDYVPIWQTMKDCQDVFNGFGAHESCDALWITHIHPRMPTSFVCQNDDILEPIPQYCHHSTLRTYCSNYFT</sequence>
<accession>A0A4V4HAY9</accession>
<evidence type="ECO:0000256" key="1">
    <source>
        <dbReference type="SAM" id="Phobius"/>
    </source>
</evidence>
<keyword evidence="1" id="KW-0472">Membrane</keyword>
<feature type="transmembrane region" description="Helical" evidence="1">
    <location>
        <begin position="220"/>
        <end position="239"/>
    </location>
</feature>
<dbReference type="AlphaFoldDB" id="A0A4V4HAY9"/>
<protein>
    <submittedName>
        <fullName evidence="2">Uncharacterized protein</fullName>
    </submittedName>
</protein>
<gene>
    <name evidence="2" type="ORF">K435DRAFT_877954</name>
</gene>
<keyword evidence="1" id="KW-1133">Transmembrane helix</keyword>
<dbReference type="OrthoDB" id="3025211at2759"/>